<dbReference type="Gene3D" id="1.10.10.10">
    <property type="entry name" value="Winged helix-like DNA-binding domain superfamily/Winged helix DNA-binding domain"/>
    <property type="match status" value="1"/>
</dbReference>
<dbReference type="Pfam" id="PF08281">
    <property type="entry name" value="Sigma70_r4_2"/>
    <property type="match status" value="1"/>
</dbReference>
<dbReference type="NCBIfam" id="TIGR02937">
    <property type="entry name" value="sigma70-ECF"/>
    <property type="match status" value="1"/>
</dbReference>
<dbReference type="PANTHER" id="PTHR43133">
    <property type="entry name" value="RNA POLYMERASE ECF-TYPE SIGMA FACTO"/>
    <property type="match status" value="1"/>
</dbReference>
<evidence type="ECO:0000256" key="2">
    <source>
        <dbReference type="ARBA" id="ARBA00023015"/>
    </source>
</evidence>
<gene>
    <name evidence="9" type="ORF">GCM10023340_18510</name>
</gene>
<comment type="similarity">
    <text evidence="1">Belongs to the sigma-70 factor family. ECF subfamily.</text>
</comment>
<dbReference type="Proteomes" id="UP001500221">
    <property type="component" value="Unassembled WGS sequence"/>
</dbReference>
<keyword evidence="4" id="KW-0238">DNA-binding</keyword>
<dbReference type="InterPro" id="IPR013324">
    <property type="entry name" value="RNA_pol_sigma_r3/r4-like"/>
</dbReference>
<dbReference type="Gene3D" id="1.10.1740.10">
    <property type="match status" value="1"/>
</dbReference>
<accession>A0ABP9PJ13</accession>
<protein>
    <submittedName>
        <fullName evidence="9">SigE family RNA polymerase sigma factor</fullName>
    </submittedName>
</protein>
<evidence type="ECO:0000256" key="5">
    <source>
        <dbReference type="ARBA" id="ARBA00023163"/>
    </source>
</evidence>
<dbReference type="InterPro" id="IPR007627">
    <property type="entry name" value="RNA_pol_sigma70_r2"/>
</dbReference>
<keyword evidence="5" id="KW-0804">Transcription</keyword>
<dbReference type="PANTHER" id="PTHR43133:SF50">
    <property type="entry name" value="ECF RNA POLYMERASE SIGMA FACTOR SIGM"/>
    <property type="match status" value="1"/>
</dbReference>
<keyword evidence="3" id="KW-0731">Sigma factor</keyword>
<dbReference type="NCBIfam" id="TIGR02983">
    <property type="entry name" value="SigE-fam_strep"/>
    <property type="match status" value="1"/>
</dbReference>
<dbReference type="Pfam" id="PF04542">
    <property type="entry name" value="Sigma70_r2"/>
    <property type="match status" value="1"/>
</dbReference>
<evidence type="ECO:0000259" key="8">
    <source>
        <dbReference type="Pfam" id="PF08281"/>
    </source>
</evidence>
<feature type="domain" description="RNA polymerase sigma factor 70 region 4 type 2" evidence="8">
    <location>
        <begin position="113"/>
        <end position="164"/>
    </location>
</feature>
<dbReference type="InterPro" id="IPR039425">
    <property type="entry name" value="RNA_pol_sigma-70-like"/>
</dbReference>
<dbReference type="InterPro" id="IPR013325">
    <property type="entry name" value="RNA_pol_sigma_r2"/>
</dbReference>
<evidence type="ECO:0000259" key="7">
    <source>
        <dbReference type="Pfam" id="PF04542"/>
    </source>
</evidence>
<organism evidence="9 10">
    <name type="scientific">Nocardioides marinquilinus</name>
    <dbReference type="NCBI Taxonomy" id="1210400"/>
    <lineage>
        <taxon>Bacteria</taxon>
        <taxon>Bacillati</taxon>
        <taxon>Actinomycetota</taxon>
        <taxon>Actinomycetes</taxon>
        <taxon>Propionibacteriales</taxon>
        <taxon>Nocardioidaceae</taxon>
        <taxon>Nocardioides</taxon>
    </lineage>
</organism>
<keyword evidence="10" id="KW-1185">Reference proteome</keyword>
<dbReference type="SUPFAM" id="SSF88659">
    <property type="entry name" value="Sigma3 and sigma4 domains of RNA polymerase sigma factors"/>
    <property type="match status" value="1"/>
</dbReference>
<comment type="caution">
    <text evidence="9">The sequence shown here is derived from an EMBL/GenBank/DDBJ whole genome shotgun (WGS) entry which is preliminary data.</text>
</comment>
<sequence length="185" mass="20375">MRTSQRDQEFSEFVSAHRARLVAMARLLTAGDEAWAEDCVQTALTRLYLAWPKARVAENRVAYARTAVTRVFVDETRRAHRRREVTAGPDCPPDGPRRAGAPDGAETADLRHDVLAALAGLAPRQRAVVVLRHWLDLDVAETARQLDCSEGTVKSQNAKALAHLRDALGDHVVPAQAATAHEETR</sequence>
<evidence type="ECO:0000313" key="9">
    <source>
        <dbReference type="EMBL" id="GAA5146906.1"/>
    </source>
</evidence>
<evidence type="ECO:0000256" key="3">
    <source>
        <dbReference type="ARBA" id="ARBA00023082"/>
    </source>
</evidence>
<proteinExistence type="inferred from homology"/>
<evidence type="ECO:0000256" key="4">
    <source>
        <dbReference type="ARBA" id="ARBA00023125"/>
    </source>
</evidence>
<dbReference type="RefSeq" id="WP_345457348.1">
    <property type="nucleotide sequence ID" value="NZ_BAABKG010000002.1"/>
</dbReference>
<keyword evidence="2" id="KW-0805">Transcription regulation</keyword>
<reference evidence="10" key="1">
    <citation type="journal article" date="2019" name="Int. J. Syst. Evol. Microbiol.">
        <title>The Global Catalogue of Microorganisms (GCM) 10K type strain sequencing project: providing services to taxonomists for standard genome sequencing and annotation.</title>
        <authorList>
            <consortium name="The Broad Institute Genomics Platform"/>
            <consortium name="The Broad Institute Genome Sequencing Center for Infectious Disease"/>
            <person name="Wu L."/>
            <person name="Ma J."/>
        </authorList>
    </citation>
    <scope>NUCLEOTIDE SEQUENCE [LARGE SCALE GENOMIC DNA]</scope>
    <source>
        <strain evidence="10">JCM 18459</strain>
    </source>
</reference>
<dbReference type="InterPro" id="IPR014325">
    <property type="entry name" value="RNA_pol_sigma-E_actinobac"/>
</dbReference>
<evidence type="ECO:0000313" key="10">
    <source>
        <dbReference type="Proteomes" id="UP001500221"/>
    </source>
</evidence>
<feature type="domain" description="RNA polymerase sigma-70 region 2" evidence="7">
    <location>
        <begin position="14"/>
        <end position="81"/>
    </location>
</feature>
<feature type="region of interest" description="Disordered" evidence="6">
    <location>
        <begin position="81"/>
        <end position="105"/>
    </location>
</feature>
<dbReference type="CDD" id="cd06171">
    <property type="entry name" value="Sigma70_r4"/>
    <property type="match status" value="1"/>
</dbReference>
<dbReference type="SUPFAM" id="SSF88946">
    <property type="entry name" value="Sigma2 domain of RNA polymerase sigma factors"/>
    <property type="match status" value="1"/>
</dbReference>
<dbReference type="InterPro" id="IPR014284">
    <property type="entry name" value="RNA_pol_sigma-70_dom"/>
</dbReference>
<name>A0ABP9PJ13_9ACTN</name>
<dbReference type="EMBL" id="BAABKG010000002">
    <property type="protein sequence ID" value="GAA5146906.1"/>
    <property type="molecule type" value="Genomic_DNA"/>
</dbReference>
<evidence type="ECO:0000256" key="6">
    <source>
        <dbReference type="SAM" id="MobiDB-lite"/>
    </source>
</evidence>
<dbReference type="InterPro" id="IPR013249">
    <property type="entry name" value="RNA_pol_sigma70_r4_t2"/>
</dbReference>
<evidence type="ECO:0000256" key="1">
    <source>
        <dbReference type="ARBA" id="ARBA00010641"/>
    </source>
</evidence>
<dbReference type="InterPro" id="IPR036388">
    <property type="entry name" value="WH-like_DNA-bd_sf"/>
</dbReference>